<accession>A0A1I0BD95</accession>
<dbReference type="Pfam" id="PF13304">
    <property type="entry name" value="AAA_21"/>
    <property type="match status" value="1"/>
</dbReference>
<dbReference type="InterPro" id="IPR003959">
    <property type="entry name" value="ATPase_AAA_core"/>
</dbReference>
<proteinExistence type="predicted"/>
<dbReference type="AlphaFoldDB" id="A0A1I0BD95"/>
<dbReference type="Proteomes" id="UP000242642">
    <property type="component" value="Unassembled WGS sequence"/>
</dbReference>
<evidence type="ECO:0000313" key="2">
    <source>
        <dbReference type="EMBL" id="SET04127.1"/>
    </source>
</evidence>
<sequence length="484" mass="55605">MKIKNLSLINMAGLADLNIDFAPIKDITTNITVFIGNNGSGKSSILTAIATNLSWFIARLRNEKANGSPILEEIISIGQVSALSTLSIFLETYNNSHDTNNKNKLYTWSLAKTKTGRKGKFQSNFNELRELTELFRLNLTENEHFNLPLIAFYPVERSVMNTQLISKDKIQSDQIDGYPKTLLTGVDFQSFFVWFREREDIENELSKSNVNNFLLNNADEFFRLNKKVKNLSKKEPSNITELKMEIAEMKYAFEFIKHLSDAHKTEDKQLSAVRKAIYQFMPEISDIKIHRIPHLHMSVTKNELQLDVRQLSQGERSLMALVGDIARRLATLNPKNDDPLLGYGIVLIDEIDMHMHPTWQRTIIERLASTFPNCQFILSTHSPIVISDFKDILVYSLEKGNILQQPSLYGEDVNTVLLSTMDTHHRNKHISEKFNHLRDLIQDKQFGPAKELLSELENVLTPDNLELNKSKLLFRKKVLRSEKN</sequence>
<dbReference type="EMBL" id="FOHV01000007">
    <property type="protein sequence ID" value="SET04127.1"/>
    <property type="molecule type" value="Genomic_DNA"/>
</dbReference>
<dbReference type="Gene3D" id="3.40.50.300">
    <property type="entry name" value="P-loop containing nucleotide triphosphate hydrolases"/>
    <property type="match status" value="1"/>
</dbReference>
<dbReference type="PANTHER" id="PTHR32182">
    <property type="entry name" value="DNA REPLICATION AND REPAIR PROTEIN RECF"/>
    <property type="match status" value="1"/>
</dbReference>
<name>A0A1I0BD95_9GAMM</name>
<evidence type="ECO:0000259" key="1">
    <source>
        <dbReference type="Pfam" id="PF13304"/>
    </source>
</evidence>
<dbReference type="GO" id="GO:0016887">
    <property type="term" value="F:ATP hydrolysis activity"/>
    <property type="evidence" value="ECO:0007669"/>
    <property type="project" value="InterPro"/>
</dbReference>
<keyword evidence="2" id="KW-0067">ATP-binding</keyword>
<keyword evidence="3" id="KW-1185">Reference proteome</keyword>
<dbReference type="InterPro" id="IPR027417">
    <property type="entry name" value="P-loop_NTPase"/>
</dbReference>
<dbReference type="PANTHER" id="PTHR32182:SF23">
    <property type="entry name" value="ATP BINDING PROTEIN"/>
    <property type="match status" value="1"/>
</dbReference>
<protein>
    <submittedName>
        <fullName evidence="2">Predicted ATP-binding protein involved in virulence</fullName>
    </submittedName>
</protein>
<dbReference type="RefSeq" id="WP_093318639.1">
    <property type="nucleotide sequence ID" value="NZ_FOHV01000007.1"/>
</dbReference>
<reference evidence="3" key="1">
    <citation type="submission" date="2016-10" db="EMBL/GenBank/DDBJ databases">
        <authorList>
            <person name="Varghese N."/>
            <person name="Submissions S."/>
        </authorList>
    </citation>
    <scope>NUCLEOTIDE SEQUENCE [LARGE SCALE GENOMIC DNA]</scope>
    <source>
        <strain evidence="3">DSM 18579</strain>
    </source>
</reference>
<dbReference type="GO" id="GO:0006302">
    <property type="term" value="P:double-strand break repair"/>
    <property type="evidence" value="ECO:0007669"/>
    <property type="project" value="TreeGrafter"/>
</dbReference>
<keyword evidence="2" id="KW-0547">Nucleotide-binding</keyword>
<feature type="domain" description="ATPase AAA-type core" evidence="1">
    <location>
        <begin position="31"/>
        <end position="387"/>
    </location>
</feature>
<dbReference type="SUPFAM" id="SSF52540">
    <property type="entry name" value="P-loop containing nucleoside triphosphate hydrolases"/>
    <property type="match status" value="1"/>
</dbReference>
<dbReference type="STRING" id="1123402.SAMN02583745_01229"/>
<gene>
    <name evidence="2" type="ORF">SAMN02583745_01229</name>
</gene>
<organism evidence="2 3">
    <name type="scientific">Thorsellia anophelis DSM 18579</name>
    <dbReference type="NCBI Taxonomy" id="1123402"/>
    <lineage>
        <taxon>Bacteria</taxon>
        <taxon>Pseudomonadati</taxon>
        <taxon>Pseudomonadota</taxon>
        <taxon>Gammaproteobacteria</taxon>
        <taxon>Enterobacterales</taxon>
        <taxon>Thorselliaceae</taxon>
        <taxon>Thorsellia</taxon>
    </lineage>
</organism>
<dbReference type="GO" id="GO:0000731">
    <property type="term" value="P:DNA synthesis involved in DNA repair"/>
    <property type="evidence" value="ECO:0007669"/>
    <property type="project" value="TreeGrafter"/>
</dbReference>
<dbReference type="OrthoDB" id="9815944at2"/>
<evidence type="ECO:0000313" key="3">
    <source>
        <dbReference type="Proteomes" id="UP000242642"/>
    </source>
</evidence>
<dbReference type="GO" id="GO:0005524">
    <property type="term" value="F:ATP binding"/>
    <property type="evidence" value="ECO:0007669"/>
    <property type="project" value="UniProtKB-KW"/>
</dbReference>